<dbReference type="PANTHER" id="PTHR33371">
    <property type="entry name" value="INTERMEMBRANE PHOSPHOLIPID TRANSPORT SYSTEM BINDING PROTEIN MLAD-RELATED"/>
    <property type="match status" value="1"/>
</dbReference>
<dbReference type="PANTHER" id="PTHR33371:SF19">
    <property type="entry name" value="MCE-FAMILY PROTEIN MCE4A"/>
    <property type="match status" value="1"/>
</dbReference>
<dbReference type="NCBIfam" id="TIGR00996">
    <property type="entry name" value="Mtu_fam_mce"/>
    <property type="match status" value="1"/>
</dbReference>
<dbReference type="RefSeq" id="WP_343954029.1">
    <property type="nucleotide sequence ID" value="NZ_BAAAHQ010000041.1"/>
</dbReference>
<dbReference type="Proteomes" id="UP001501578">
    <property type="component" value="Unassembled WGS sequence"/>
</dbReference>
<dbReference type="EMBL" id="BAAAHQ010000041">
    <property type="protein sequence ID" value="GAA0948162.1"/>
    <property type="molecule type" value="Genomic_DNA"/>
</dbReference>
<comment type="caution">
    <text evidence="3">The sequence shown here is derived from an EMBL/GenBank/DDBJ whole genome shotgun (WGS) entry which is preliminary data.</text>
</comment>
<feature type="domain" description="Mce/MlaD" evidence="1">
    <location>
        <begin position="30"/>
        <end position="103"/>
    </location>
</feature>
<evidence type="ECO:0000259" key="2">
    <source>
        <dbReference type="Pfam" id="PF11887"/>
    </source>
</evidence>
<dbReference type="InterPro" id="IPR024516">
    <property type="entry name" value="Mce_C"/>
</dbReference>
<dbReference type="Pfam" id="PF02470">
    <property type="entry name" value="MlaD"/>
    <property type="match status" value="1"/>
</dbReference>
<evidence type="ECO:0000313" key="3">
    <source>
        <dbReference type="EMBL" id="GAA0948162.1"/>
    </source>
</evidence>
<proteinExistence type="predicted"/>
<evidence type="ECO:0000259" key="1">
    <source>
        <dbReference type="Pfam" id="PF02470"/>
    </source>
</evidence>
<keyword evidence="4" id="KW-1185">Reference proteome</keyword>
<feature type="domain" description="Mammalian cell entry C-terminal" evidence="2">
    <location>
        <begin position="108"/>
        <end position="322"/>
    </location>
</feature>
<protein>
    <submittedName>
        <fullName evidence="3">MCE family protein</fullName>
    </submittedName>
</protein>
<dbReference type="Pfam" id="PF11887">
    <property type="entry name" value="Mce4_CUP1"/>
    <property type="match status" value="1"/>
</dbReference>
<dbReference type="InterPro" id="IPR005693">
    <property type="entry name" value="Mce"/>
</dbReference>
<organism evidence="3 4">
    <name type="scientific">Nonomuraea longicatena</name>
    <dbReference type="NCBI Taxonomy" id="83682"/>
    <lineage>
        <taxon>Bacteria</taxon>
        <taxon>Bacillati</taxon>
        <taxon>Actinomycetota</taxon>
        <taxon>Actinomycetes</taxon>
        <taxon>Streptosporangiales</taxon>
        <taxon>Streptosporangiaceae</taxon>
        <taxon>Nonomuraea</taxon>
    </lineage>
</organism>
<sequence>MRYGLALLAVIAAFVAVTVGTYFKVFSSRTTVVLTTPRAGLQLGPRADVKSRGVVVGEVTSVRATEAGAELTLALDLPVDRAAAVSLLPKTLFGEKYVELTPPPRAMAPLRDGDRLRATAAAVEAGQVLDRLLPLLRAVRPDRLNTALTALATALEGRGERVGDVAERAERYLGRLEPHLPAIRRDLAKLADVTALYGDAAPDLLRTLASSADLGTVVTREEAAIDAMTRAVPDAAGKADRLLTDNETGLVGLQHVLREPLDLAARYSPTIPCVFQGLDRLQPLLDHAFGDGRVRAVLELVRPVPPYEPGVDRPAYRDTRGPRCYGLPHPPVPFPGVRFDDGASGLAELMLR</sequence>
<dbReference type="InterPro" id="IPR003399">
    <property type="entry name" value="Mce/MlaD"/>
</dbReference>
<dbReference type="InterPro" id="IPR052336">
    <property type="entry name" value="MlaD_Phospholipid_Transporter"/>
</dbReference>
<accession>A0ABP4BE86</accession>
<name>A0ABP4BE86_9ACTN</name>
<reference evidence="4" key="1">
    <citation type="journal article" date="2019" name="Int. J. Syst. Evol. Microbiol.">
        <title>The Global Catalogue of Microorganisms (GCM) 10K type strain sequencing project: providing services to taxonomists for standard genome sequencing and annotation.</title>
        <authorList>
            <consortium name="The Broad Institute Genomics Platform"/>
            <consortium name="The Broad Institute Genome Sequencing Center for Infectious Disease"/>
            <person name="Wu L."/>
            <person name="Ma J."/>
        </authorList>
    </citation>
    <scope>NUCLEOTIDE SEQUENCE [LARGE SCALE GENOMIC DNA]</scope>
    <source>
        <strain evidence="4">JCM 11136</strain>
    </source>
</reference>
<evidence type="ECO:0000313" key="4">
    <source>
        <dbReference type="Proteomes" id="UP001501578"/>
    </source>
</evidence>
<gene>
    <name evidence="3" type="ORF">GCM10009560_65270</name>
</gene>